<proteinExistence type="predicted"/>
<accession>A0A3G1A501</accession>
<name>A0A3G1A501_9CREN</name>
<dbReference type="STRING" id="697581.TCARB_0764"/>
<dbReference type="GeneID" id="77093534"/>
<dbReference type="KEGG" id="tcb:TCARB_0764"/>
<sequence length="42" mass="5019">MEIVKMFEGLSHQQKFSWRTLSTAYQSLRFIRLKPSFIKEGV</sequence>
<reference evidence="2" key="1">
    <citation type="book" date="2010" name="EXTREMOPHILES" publisher="0:0-0">
        <title>Complete genome sequences of ten hyperthermophilic archaea reveal their metabolic capabilities and possible ecological roles.</title>
        <editorList>
            <person name="?"/>
        </editorList>
        <authorList>
            <person name="Ravin N.V."/>
            <person name="Mardanov A.V."/>
            <person name="Bonch-Osmolovskaya E.A."/>
            <person name="Skryabin K.G."/>
        </authorList>
    </citation>
    <scope>NUCLEOTIDE SEQUENCE [LARGE SCALE GENOMIC DNA]</scope>
    <source>
        <strain evidence="2">1505</strain>
    </source>
</reference>
<protein>
    <submittedName>
        <fullName evidence="1">Uncharacterized protein</fullName>
    </submittedName>
</protein>
<dbReference type="Proteomes" id="UP000266720">
    <property type="component" value="Chromosome"/>
</dbReference>
<evidence type="ECO:0000313" key="2">
    <source>
        <dbReference type="Proteomes" id="UP000266720"/>
    </source>
</evidence>
<evidence type="ECO:0000313" key="1">
    <source>
        <dbReference type="EMBL" id="AJB41816.1"/>
    </source>
</evidence>
<dbReference type="AlphaFoldDB" id="A0A3G1A501"/>
<dbReference type="RefSeq" id="WP_269076303.1">
    <property type="nucleotide sequence ID" value="NZ_CP007493.1"/>
</dbReference>
<organism evidence="1 2">
    <name type="scientific">Thermofilum adornatum 1505</name>
    <dbReference type="NCBI Taxonomy" id="697581"/>
    <lineage>
        <taxon>Archaea</taxon>
        <taxon>Thermoproteota</taxon>
        <taxon>Thermoprotei</taxon>
        <taxon>Thermofilales</taxon>
        <taxon>Thermofilaceae</taxon>
        <taxon>Thermofilum</taxon>
    </lineage>
</organism>
<gene>
    <name evidence="1" type="ORF">TCARB_0764</name>
</gene>
<dbReference type="EMBL" id="CP007493">
    <property type="protein sequence ID" value="AJB41816.1"/>
    <property type="molecule type" value="Genomic_DNA"/>
</dbReference>